<dbReference type="GO" id="GO:0005886">
    <property type="term" value="C:plasma membrane"/>
    <property type="evidence" value="ECO:0007669"/>
    <property type="project" value="UniProtKB-SubCell"/>
</dbReference>
<evidence type="ECO:0000256" key="7">
    <source>
        <dbReference type="ARBA" id="ARBA00023186"/>
    </source>
</evidence>
<evidence type="ECO:0000256" key="5">
    <source>
        <dbReference type="ARBA" id="ARBA00022989"/>
    </source>
</evidence>
<evidence type="ECO:0000256" key="4">
    <source>
        <dbReference type="ARBA" id="ARBA00022692"/>
    </source>
</evidence>
<dbReference type="PANTHER" id="PTHR47529">
    <property type="entry name" value="PEPTIDYL-PROLYL CIS-TRANS ISOMERASE D"/>
    <property type="match status" value="1"/>
</dbReference>
<feature type="domain" description="PpiC" evidence="13">
    <location>
        <begin position="265"/>
        <end position="366"/>
    </location>
</feature>
<keyword evidence="11 14" id="KW-0413">Isomerase</keyword>
<evidence type="ECO:0000256" key="3">
    <source>
        <dbReference type="ARBA" id="ARBA00022519"/>
    </source>
</evidence>
<dbReference type="OrthoDB" id="9812372at2"/>
<dbReference type="RefSeq" id="WP_092154461.1">
    <property type="nucleotide sequence ID" value="NZ_FNBX01000014.1"/>
</dbReference>
<evidence type="ECO:0000256" key="8">
    <source>
        <dbReference type="ARBA" id="ARBA00038408"/>
    </source>
</evidence>
<dbReference type="Gene3D" id="3.10.50.40">
    <property type="match status" value="1"/>
</dbReference>
<evidence type="ECO:0000256" key="2">
    <source>
        <dbReference type="ARBA" id="ARBA00022475"/>
    </source>
</evidence>
<dbReference type="Gene3D" id="1.10.4030.10">
    <property type="entry name" value="Porin chaperone SurA, peptide-binding domain"/>
    <property type="match status" value="1"/>
</dbReference>
<evidence type="ECO:0000256" key="9">
    <source>
        <dbReference type="ARBA" id="ARBA00040743"/>
    </source>
</evidence>
<dbReference type="Pfam" id="PF00639">
    <property type="entry name" value="Rotamase"/>
    <property type="match status" value="1"/>
</dbReference>
<feature type="transmembrane region" description="Helical" evidence="12">
    <location>
        <begin position="12"/>
        <end position="31"/>
    </location>
</feature>
<keyword evidence="4 12" id="KW-0812">Transmembrane</keyword>
<keyword evidence="11" id="KW-0697">Rotamase</keyword>
<keyword evidence="7" id="KW-0143">Chaperone</keyword>
<evidence type="ECO:0000256" key="10">
    <source>
        <dbReference type="ARBA" id="ARBA00042775"/>
    </source>
</evidence>
<keyword evidence="15" id="KW-1185">Reference proteome</keyword>
<accession>A0A1G7P553</accession>
<evidence type="ECO:0000259" key="13">
    <source>
        <dbReference type="PROSITE" id="PS50198"/>
    </source>
</evidence>
<protein>
    <recommendedName>
        <fullName evidence="9">Periplasmic chaperone PpiD</fullName>
    </recommendedName>
    <alternativeName>
        <fullName evidence="10">Periplasmic folding chaperone</fullName>
    </alternativeName>
</protein>
<organism evidence="14 15">
    <name type="scientific">Desulfovibrio legallii</name>
    <dbReference type="NCBI Taxonomy" id="571438"/>
    <lineage>
        <taxon>Bacteria</taxon>
        <taxon>Pseudomonadati</taxon>
        <taxon>Thermodesulfobacteriota</taxon>
        <taxon>Desulfovibrionia</taxon>
        <taxon>Desulfovibrionales</taxon>
        <taxon>Desulfovibrionaceae</taxon>
        <taxon>Desulfovibrio</taxon>
    </lineage>
</organism>
<evidence type="ECO:0000256" key="12">
    <source>
        <dbReference type="SAM" id="Phobius"/>
    </source>
</evidence>
<dbReference type="GO" id="GO:0003755">
    <property type="term" value="F:peptidyl-prolyl cis-trans isomerase activity"/>
    <property type="evidence" value="ECO:0007669"/>
    <property type="project" value="UniProtKB-KW"/>
</dbReference>
<dbReference type="InterPro" id="IPR027304">
    <property type="entry name" value="Trigger_fact/SurA_dom_sf"/>
</dbReference>
<proteinExistence type="inferred from homology"/>
<dbReference type="PROSITE" id="PS50198">
    <property type="entry name" value="PPIC_PPIASE_2"/>
    <property type="match status" value="1"/>
</dbReference>
<evidence type="ECO:0000313" key="14">
    <source>
        <dbReference type="EMBL" id="SDF81393.1"/>
    </source>
</evidence>
<reference evidence="15" key="1">
    <citation type="submission" date="2016-10" db="EMBL/GenBank/DDBJ databases">
        <authorList>
            <person name="Varghese N."/>
            <person name="Submissions S."/>
        </authorList>
    </citation>
    <scope>NUCLEOTIDE SEQUENCE [LARGE SCALE GENOMIC DNA]</scope>
    <source>
        <strain evidence="15">KHC7</strain>
    </source>
</reference>
<name>A0A1G7P553_9BACT</name>
<evidence type="ECO:0000256" key="6">
    <source>
        <dbReference type="ARBA" id="ARBA00023136"/>
    </source>
</evidence>
<comment type="similarity">
    <text evidence="8">Belongs to the PpiD chaperone family.</text>
</comment>
<dbReference type="STRING" id="571438.SAMN05192586_11439"/>
<keyword evidence="6 12" id="KW-0472">Membrane</keyword>
<evidence type="ECO:0000313" key="15">
    <source>
        <dbReference type="Proteomes" id="UP000199355"/>
    </source>
</evidence>
<dbReference type="SUPFAM" id="SSF109998">
    <property type="entry name" value="Triger factor/SurA peptide-binding domain-like"/>
    <property type="match status" value="1"/>
</dbReference>
<dbReference type="EMBL" id="FNBX01000014">
    <property type="protein sequence ID" value="SDF81393.1"/>
    <property type="molecule type" value="Genomic_DNA"/>
</dbReference>
<dbReference type="InterPro" id="IPR046357">
    <property type="entry name" value="PPIase_dom_sf"/>
</dbReference>
<dbReference type="AlphaFoldDB" id="A0A1G7P553"/>
<evidence type="ECO:0000256" key="1">
    <source>
        <dbReference type="ARBA" id="ARBA00004382"/>
    </source>
</evidence>
<evidence type="ECO:0000256" key="11">
    <source>
        <dbReference type="PROSITE-ProRule" id="PRU00278"/>
    </source>
</evidence>
<dbReference type="InterPro" id="IPR000297">
    <property type="entry name" value="PPIase_PpiC"/>
</dbReference>
<comment type="subcellular location">
    <subcellularLocation>
        <location evidence="1">Cell inner membrane</location>
        <topology evidence="1">Single-pass type II membrane protein</topology>
        <orientation evidence="1">Periplasmic side</orientation>
    </subcellularLocation>
</comment>
<dbReference type="PANTHER" id="PTHR47529:SF1">
    <property type="entry name" value="PERIPLASMIC CHAPERONE PPID"/>
    <property type="match status" value="1"/>
</dbReference>
<sequence>MLEYIRSNAQSFGVKLVFGVIILVFVFWGVGSFSDKGGRNLAATVNGEPITARDFEMAYRNAEESLLRNNPGLTREQLKAQQLGRQVLRDLVAQSLLRQEAARMGISVSPLELRLAVGKIKAFQNSKGEFDPAAYKRVLQAQRLSPADFEQETSADLLRQKVFALVTAGAWADPAEAQNRYNFLREKRTVDYIFLPAASYKDSVKPAEAQAQAYYDAHKAAFAVPAKVKVAYISVRPQDLIRPESIDEAAARKWYEANAARFTEEEQVKAAHILVPLAEDAPEADVHKAQETAAAIEKELATGKNFAAVADAHNGPNAAGPGGELGWLKRGATVKPFEDAAFALAPGQVSKPVRSPFGLHIIKVEAKKPGGVTPFEKALPDVRASMAAEQGADKLHDVLDSLIEDNILGKPLKASAQRFGLTAAVTDLASAAELEKTLGVKAEAARTLVNTPANAPLDTALEAGDAYVVARVLEAEPAATESFAKVKDRIFAALTEEQALAAALAAAAERRKELQDGPLNPALKQGLGVRTPAPLERGGALEGFAPDPALAAAAFNAPVGAWLPTAFAVQSLKDGKGALLAHVSAVLPPDAKEWETVKDIMQSAVTRERAEGLFEIFMQRLLVDAKIEVNNPDLVDRKNM</sequence>
<dbReference type="SUPFAM" id="SSF54534">
    <property type="entry name" value="FKBP-like"/>
    <property type="match status" value="1"/>
</dbReference>
<dbReference type="Proteomes" id="UP000199355">
    <property type="component" value="Unassembled WGS sequence"/>
</dbReference>
<dbReference type="Pfam" id="PF13624">
    <property type="entry name" value="SurA_N_3"/>
    <property type="match status" value="1"/>
</dbReference>
<keyword evidence="3" id="KW-0997">Cell inner membrane</keyword>
<dbReference type="InterPro" id="IPR052029">
    <property type="entry name" value="PpiD_chaperone"/>
</dbReference>
<gene>
    <name evidence="14" type="ORF">SAMN05192586_11439</name>
</gene>
<keyword evidence="5 12" id="KW-1133">Transmembrane helix</keyword>
<keyword evidence="2" id="KW-1003">Cell membrane</keyword>